<evidence type="ECO:0000256" key="2">
    <source>
        <dbReference type="ARBA" id="ARBA00023043"/>
    </source>
</evidence>
<dbReference type="Pfam" id="PF13646">
    <property type="entry name" value="HEAT_2"/>
    <property type="match status" value="1"/>
</dbReference>
<evidence type="ECO:0000256" key="1">
    <source>
        <dbReference type="ARBA" id="ARBA00022737"/>
    </source>
</evidence>
<comment type="caution">
    <text evidence="4">The sequence shown here is derived from an EMBL/GenBank/DDBJ whole genome shotgun (WGS) entry which is preliminary data.</text>
</comment>
<keyword evidence="1" id="KW-0677">Repeat</keyword>
<dbReference type="InterPro" id="IPR002110">
    <property type="entry name" value="Ankyrin_rpt"/>
</dbReference>
<dbReference type="EMBL" id="JBHSPB010000034">
    <property type="protein sequence ID" value="MFC5724746.1"/>
    <property type="molecule type" value="Genomic_DNA"/>
</dbReference>
<dbReference type="InterPro" id="IPR036770">
    <property type="entry name" value="Ankyrin_rpt-contain_sf"/>
</dbReference>
<dbReference type="PANTHER" id="PTHR24198:SF165">
    <property type="entry name" value="ANKYRIN REPEAT-CONTAINING PROTEIN-RELATED"/>
    <property type="match status" value="1"/>
</dbReference>
<name>A0ABW0Z7D3_9ACTN</name>
<accession>A0ABW0Z7D3</accession>
<proteinExistence type="predicted"/>
<feature type="repeat" description="ANK" evidence="3">
    <location>
        <begin position="74"/>
        <end position="106"/>
    </location>
</feature>
<dbReference type="PROSITE" id="PS50088">
    <property type="entry name" value="ANK_REPEAT"/>
    <property type="match status" value="1"/>
</dbReference>
<gene>
    <name evidence="4" type="ORF">ACFP1Z_31815</name>
</gene>
<dbReference type="SMART" id="SM00248">
    <property type="entry name" value="ANK"/>
    <property type="match status" value="4"/>
</dbReference>
<dbReference type="SUPFAM" id="SSF48371">
    <property type="entry name" value="ARM repeat"/>
    <property type="match status" value="1"/>
</dbReference>
<reference evidence="5" key="1">
    <citation type="journal article" date="2019" name="Int. J. Syst. Evol. Microbiol.">
        <title>The Global Catalogue of Microorganisms (GCM) 10K type strain sequencing project: providing services to taxonomists for standard genome sequencing and annotation.</title>
        <authorList>
            <consortium name="The Broad Institute Genomics Platform"/>
            <consortium name="The Broad Institute Genome Sequencing Center for Infectious Disease"/>
            <person name="Wu L."/>
            <person name="Ma J."/>
        </authorList>
    </citation>
    <scope>NUCLEOTIDE SEQUENCE [LARGE SCALE GENOMIC DNA]</scope>
    <source>
        <strain evidence="5">CGMCC 4.7304</strain>
    </source>
</reference>
<dbReference type="Proteomes" id="UP001596083">
    <property type="component" value="Unassembled WGS sequence"/>
</dbReference>
<evidence type="ECO:0000313" key="4">
    <source>
        <dbReference type="EMBL" id="MFC5724746.1"/>
    </source>
</evidence>
<dbReference type="Gene3D" id="1.25.10.10">
    <property type="entry name" value="Leucine-rich Repeat Variant"/>
    <property type="match status" value="1"/>
</dbReference>
<evidence type="ECO:0000256" key="3">
    <source>
        <dbReference type="PROSITE-ProRule" id="PRU00023"/>
    </source>
</evidence>
<dbReference type="PANTHER" id="PTHR24198">
    <property type="entry name" value="ANKYRIN REPEAT AND PROTEIN KINASE DOMAIN-CONTAINING PROTEIN"/>
    <property type="match status" value="1"/>
</dbReference>
<organism evidence="4 5">
    <name type="scientific">Streptomyces gamaensis</name>
    <dbReference type="NCBI Taxonomy" id="1763542"/>
    <lineage>
        <taxon>Bacteria</taxon>
        <taxon>Bacillati</taxon>
        <taxon>Actinomycetota</taxon>
        <taxon>Actinomycetes</taxon>
        <taxon>Kitasatosporales</taxon>
        <taxon>Streptomycetaceae</taxon>
        <taxon>Streptomyces</taxon>
    </lineage>
</organism>
<evidence type="ECO:0000313" key="5">
    <source>
        <dbReference type="Proteomes" id="UP001596083"/>
    </source>
</evidence>
<keyword evidence="5" id="KW-1185">Reference proteome</keyword>
<dbReference type="SUPFAM" id="SSF48403">
    <property type="entry name" value="Ankyrin repeat"/>
    <property type="match status" value="1"/>
</dbReference>
<dbReference type="InterPro" id="IPR016024">
    <property type="entry name" value="ARM-type_fold"/>
</dbReference>
<dbReference type="RefSeq" id="WP_390321234.1">
    <property type="nucleotide sequence ID" value="NZ_JBHSPB010000034.1"/>
</dbReference>
<protein>
    <submittedName>
        <fullName evidence="4">HEAT repeat domain-containing protein</fullName>
    </submittedName>
</protein>
<dbReference type="InterPro" id="IPR011989">
    <property type="entry name" value="ARM-like"/>
</dbReference>
<dbReference type="Gene3D" id="1.25.40.20">
    <property type="entry name" value="Ankyrin repeat-containing domain"/>
    <property type="match status" value="1"/>
</dbReference>
<sequence>MTPSENPLLTAVRNGDATAVGALLQEDYGATHARGPHAATALRLAVDALDYRVLDALLMLGDPDALDLNGIDADGRTPLLRAVDRGAHDIATALDFAGADPRVTDREGRDALALARHWHTTGTGAGVYQRTMRDGNKELCRELLIDGRTVHDGHTAILTYLESCYGIATPFDELLDRAMAEPEVDHPVWGAAVVALAGRKGPELPPIWDAAAALRHHRDPLARYFGADVMRCINVLDESGEDEEAPFDTPLVDLFLPWAEQEEDPRVMRPLTAGLAEAEDPRAEKPLPTLTRYPDARVRAKAVGGLHWQVQQANPDALAAVLARTRDTDARVRARACQALLQAPADDPAPCDALAACLSDSEENVRITAAVQLALRDDHRGDALLDALDGSDRTSPYYWELDQVWRHRHRQNR</sequence>
<keyword evidence="2 3" id="KW-0040">ANK repeat</keyword>